<dbReference type="OrthoDB" id="2015213at2759"/>
<dbReference type="InterPro" id="IPR043138">
    <property type="entry name" value="GGT_lsub"/>
</dbReference>
<protein>
    <recommendedName>
        <fullName evidence="3">Gamma-glutamyltranspeptidase</fullName>
    </recommendedName>
</protein>
<dbReference type="InterPro" id="IPR043137">
    <property type="entry name" value="GGT_ssub_C"/>
</dbReference>
<dbReference type="Gene3D" id="1.10.246.130">
    <property type="match status" value="1"/>
</dbReference>
<keyword evidence="2" id="KW-1185">Reference proteome</keyword>
<dbReference type="PRINTS" id="PR01210">
    <property type="entry name" value="GGTRANSPTASE"/>
</dbReference>
<gene>
    <name evidence="1" type="ORF">D9756_004066</name>
</gene>
<dbReference type="InterPro" id="IPR052896">
    <property type="entry name" value="GGT-like_enzyme"/>
</dbReference>
<dbReference type="InterPro" id="IPR029055">
    <property type="entry name" value="Ntn_hydrolases_N"/>
</dbReference>
<evidence type="ECO:0000313" key="1">
    <source>
        <dbReference type="EMBL" id="KAF5355776.1"/>
    </source>
</evidence>
<name>A0A8H5D8Z0_9AGAR</name>
<dbReference type="Gene3D" id="3.60.20.40">
    <property type="match status" value="1"/>
</dbReference>
<sequence>MTSSISIDWDKVNHPELAFQRFPSRRSVVYGTKGVVSCSQPLATEAGLEILRKGGNAADAAVATSAALNVTEPSCCGIGGDAFCLFYDAKTKEVKALNGSGKSPKKLNIEYLRQRGIEGGQIPLTDLNSVTVPGAAAAWADTVKTLGSGKLTLSEVLEPAIRLAEEGVPVSEIHGLSWKLSENLIKNASPNGDEMLLNGRAPRPGEVIKLPNLAQTFRELGKKGKDGFYKGRIAQAIVDLIKSKGGVMELDDLAEHSSAFVEPIKYTYANEVTVYEVNALRMVKAGITALLALGILEAMQEQGLIRPLLELEHNSPEYLHALIEALRLAFADSRWYVADPDVEHVPVKELLSKVQAIPFYMRSIHLILSLKEYLAKRARLFDPERTNPNLVHGNPVNSSDTVYFTVTSGAMHAVTFKVILRDSALEVSLECLVIEWTLAHKIPIAIPKGCGFTLQNRGNGFILDPKHPNALKGGKRPYHTIIPAMALRDNELFLSYGVMGGFMQPQGHVQVLLNILRGYTVQAALDAPRFCISAGMPDNQTSTTRAAGDANSEIYFEDAFQTETLEKLRVMGHDARVVEGFHRGMMGRGQVIQKLLDGSGKFVWAAGSDCRADGHAAAQI</sequence>
<organism evidence="1 2">
    <name type="scientific">Leucocoprinus leucothites</name>
    <dbReference type="NCBI Taxonomy" id="201217"/>
    <lineage>
        <taxon>Eukaryota</taxon>
        <taxon>Fungi</taxon>
        <taxon>Dikarya</taxon>
        <taxon>Basidiomycota</taxon>
        <taxon>Agaricomycotina</taxon>
        <taxon>Agaricomycetes</taxon>
        <taxon>Agaricomycetidae</taxon>
        <taxon>Agaricales</taxon>
        <taxon>Agaricineae</taxon>
        <taxon>Agaricaceae</taxon>
        <taxon>Leucocoprinus</taxon>
    </lineage>
</organism>
<dbReference type="PANTHER" id="PTHR43881">
    <property type="entry name" value="GAMMA-GLUTAMYLTRANSPEPTIDASE (AFU_ORTHOLOGUE AFUA_4G13580)"/>
    <property type="match status" value="1"/>
</dbReference>
<dbReference type="PANTHER" id="PTHR43881:SF1">
    <property type="entry name" value="GAMMA-GLUTAMYLTRANSPEPTIDASE (AFU_ORTHOLOGUE AFUA_4G13580)"/>
    <property type="match status" value="1"/>
</dbReference>
<accession>A0A8H5D8Z0</accession>
<dbReference type="Proteomes" id="UP000559027">
    <property type="component" value="Unassembled WGS sequence"/>
</dbReference>
<dbReference type="AlphaFoldDB" id="A0A8H5D8Z0"/>
<evidence type="ECO:0008006" key="3">
    <source>
        <dbReference type="Google" id="ProtNLM"/>
    </source>
</evidence>
<dbReference type="EMBL" id="JAACJO010000007">
    <property type="protein sequence ID" value="KAF5355776.1"/>
    <property type="molecule type" value="Genomic_DNA"/>
</dbReference>
<evidence type="ECO:0000313" key="2">
    <source>
        <dbReference type="Proteomes" id="UP000559027"/>
    </source>
</evidence>
<proteinExistence type="predicted"/>
<dbReference type="Pfam" id="PF01019">
    <property type="entry name" value="G_glu_transpept"/>
    <property type="match status" value="2"/>
</dbReference>
<reference evidence="1 2" key="1">
    <citation type="journal article" date="2020" name="ISME J.">
        <title>Uncovering the hidden diversity of litter-decomposition mechanisms in mushroom-forming fungi.</title>
        <authorList>
            <person name="Floudas D."/>
            <person name="Bentzer J."/>
            <person name="Ahren D."/>
            <person name="Johansson T."/>
            <person name="Persson P."/>
            <person name="Tunlid A."/>
        </authorList>
    </citation>
    <scope>NUCLEOTIDE SEQUENCE [LARGE SCALE GENOMIC DNA]</scope>
    <source>
        <strain evidence="1 2">CBS 146.42</strain>
    </source>
</reference>
<dbReference type="SUPFAM" id="SSF56235">
    <property type="entry name" value="N-terminal nucleophile aminohydrolases (Ntn hydrolases)"/>
    <property type="match status" value="1"/>
</dbReference>
<comment type="caution">
    <text evidence="1">The sequence shown here is derived from an EMBL/GenBank/DDBJ whole genome shotgun (WGS) entry which is preliminary data.</text>
</comment>